<feature type="repeat" description="ANK" evidence="1">
    <location>
        <begin position="47"/>
        <end position="79"/>
    </location>
</feature>
<dbReference type="InterPro" id="IPR036770">
    <property type="entry name" value="Ankyrin_rpt-contain_sf"/>
</dbReference>
<dbReference type="SMART" id="SM00248">
    <property type="entry name" value="ANK"/>
    <property type="match status" value="7"/>
</dbReference>
<dbReference type="PANTHER" id="PTHR24127">
    <property type="entry name" value="ANKYRIN REPEAT AND EF-HAND DOMAIN-CONTAINING PROTEIN 1"/>
    <property type="match status" value="1"/>
</dbReference>
<dbReference type="Proteomes" id="UP000663874">
    <property type="component" value="Unassembled WGS sequence"/>
</dbReference>
<evidence type="ECO:0000313" key="4">
    <source>
        <dbReference type="Proteomes" id="UP000663889"/>
    </source>
</evidence>
<feature type="repeat" description="ANK" evidence="1">
    <location>
        <begin position="185"/>
        <end position="217"/>
    </location>
</feature>
<evidence type="ECO:0000256" key="1">
    <source>
        <dbReference type="PROSITE-ProRule" id="PRU00023"/>
    </source>
</evidence>
<dbReference type="InterPro" id="IPR052801">
    <property type="entry name" value="Ankyrin-EF-hand"/>
</dbReference>
<dbReference type="Gene3D" id="1.25.40.20">
    <property type="entry name" value="Ankyrin repeat-containing domain"/>
    <property type="match status" value="2"/>
</dbReference>
<reference evidence="2" key="1">
    <citation type="submission" date="2021-02" db="EMBL/GenBank/DDBJ databases">
        <authorList>
            <person name="Nowell W R."/>
        </authorList>
    </citation>
    <scope>NUCLEOTIDE SEQUENCE</scope>
</reference>
<proteinExistence type="predicted"/>
<gene>
    <name evidence="3" type="ORF">FNK824_LOCUS8271</name>
    <name evidence="2" type="ORF">SEV965_LOCUS8230</name>
</gene>
<dbReference type="PROSITE" id="PS50088">
    <property type="entry name" value="ANK_REPEAT"/>
    <property type="match status" value="4"/>
</dbReference>
<protein>
    <submittedName>
        <fullName evidence="2">Uncharacterized protein</fullName>
    </submittedName>
</protein>
<dbReference type="Pfam" id="PF12796">
    <property type="entry name" value="Ank_2"/>
    <property type="match status" value="2"/>
</dbReference>
<evidence type="ECO:0000313" key="3">
    <source>
        <dbReference type="EMBL" id="CAF3687415.1"/>
    </source>
</evidence>
<sequence>MPIAQDLVEQLQVHKLIYAVRTDNILLVQKLSEKGVKNLVNYNDPQNGLTALIAAITQNNTNMIKCLLELDAHPDVIDFSGRTALMHAAECGHTTILRLLRDADANPTIQDFEGKDAVYYCFTKATEHHKTCLKMLLEMGANVNNRTQNGVPNLVHVCNNSVEYEDFCMTLIQAGADVKLIDEKTQRTPLHNACLSGSTKVVRKLLHAQPDPNALDNKKSTPAHEAAKGGHFQIIRILSGFGAKFDVYDTLGNNPIHYAVMSNAGTVIRFLGQRGCNPKKPNFEGLSPKQIANQYRNRDVQRNLRIAERGYHEMTANLAIDEFLDWRIKLYDYIYENFECIEKQFEEFDMVEPKSGIILKDNFKKVLNNENFLSYLKPYNIKDLCEIHDKNRDEIDYRTFLTGTKYLPKSYVMATHTKKKKKKNA</sequence>
<feature type="repeat" description="ANK" evidence="1">
    <location>
        <begin position="80"/>
        <end position="112"/>
    </location>
</feature>
<dbReference type="InterPro" id="IPR002110">
    <property type="entry name" value="Ankyrin_rpt"/>
</dbReference>
<dbReference type="PRINTS" id="PR01415">
    <property type="entry name" value="ANKYRIN"/>
</dbReference>
<dbReference type="Proteomes" id="UP000663889">
    <property type="component" value="Unassembled WGS sequence"/>
</dbReference>
<accession>A0A814D0E2</accession>
<dbReference type="AlphaFoldDB" id="A0A814D0E2"/>
<organism evidence="2 4">
    <name type="scientific">Rotaria sordida</name>
    <dbReference type="NCBI Taxonomy" id="392033"/>
    <lineage>
        <taxon>Eukaryota</taxon>
        <taxon>Metazoa</taxon>
        <taxon>Spiralia</taxon>
        <taxon>Gnathifera</taxon>
        <taxon>Rotifera</taxon>
        <taxon>Eurotatoria</taxon>
        <taxon>Bdelloidea</taxon>
        <taxon>Philodinida</taxon>
        <taxon>Philodinidae</taxon>
        <taxon>Rotaria</taxon>
    </lineage>
</organism>
<comment type="caution">
    <text evidence="2">The sequence shown here is derived from an EMBL/GenBank/DDBJ whole genome shotgun (WGS) entry which is preliminary data.</text>
</comment>
<dbReference type="SUPFAM" id="SSF48403">
    <property type="entry name" value="Ankyrin repeat"/>
    <property type="match status" value="1"/>
</dbReference>
<dbReference type="PANTHER" id="PTHR24127:SF1">
    <property type="entry name" value="ANKYRIN REPEAT AND EF-HAND DOMAIN-CONTAINING PROTEIN 1"/>
    <property type="match status" value="1"/>
</dbReference>
<name>A0A814D0E2_9BILA</name>
<dbReference type="EMBL" id="CAJNOU010000298">
    <property type="protein sequence ID" value="CAF0950500.1"/>
    <property type="molecule type" value="Genomic_DNA"/>
</dbReference>
<feature type="repeat" description="ANK" evidence="1">
    <location>
        <begin position="218"/>
        <end position="250"/>
    </location>
</feature>
<dbReference type="EMBL" id="CAJOBE010000810">
    <property type="protein sequence ID" value="CAF3687415.1"/>
    <property type="molecule type" value="Genomic_DNA"/>
</dbReference>
<evidence type="ECO:0000313" key="2">
    <source>
        <dbReference type="EMBL" id="CAF0950500.1"/>
    </source>
</evidence>
<dbReference type="PROSITE" id="PS50297">
    <property type="entry name" value="ANK_REP_REGION"/>
    <property type="match status" value="3"/>
</dbReference>
<keyword evidence="1" id="KW-0040">ANK repeat</keyword>